<evidence type="ECO:0000256" key="1">
    <source>
        <dbReference type="SAM" id="MobiDB-lite"/>
    </source>
</evidence>
<dbReference type="Proteomes" id="UP000594261">
    <property type="component" value="Chromosome 9"/>
</dbReference>
<reference evidence="2" key="2">
    <citation type="submission" date="2021-01" db="UniProtKB">
        <authorList>
            <consortium name="EnsemblPlants"/>
        </authorList>
    </citation>
    <scope>IDENTIFICATION</scope>
</reference>
<accession>A0A7N2MGT6</accession>
<dbReference type="EMBL" id="LRBV02000009">
    <property type="status" value="NOT_ANNOTATED_CDS"/>
    <property type="molecule type" value="Genomic_DNA"/>
</dbReference>
<keyword evidence="3" id="KW-1185">Reference proteome</keyword>
<proteinExistence type="predicted"/>
<dbReference type="AlphaFoldDB" id="A0A7N2MGT6"/>
<organism evidence="2 3">
    <name type="scientific">Quercus lobata</name>
    <name type="common">Valley oak</name>
    <dbReference type="NCBI Taxonomy" id="97700"/>
    <lineage>
        <taxon>Eukaryota</taxon>
        <taxon>Viridiplantae</taxon>
        <taxon>Streptophyta</taxon>
        <taxon>Embryophyta</taxon>
        <taxon>Tracheophyta</taxon>
        <taxon>Spermatophyta</taxon>
        <taxon>Magnoliopsida</taxon>
        <taxon>eudicotyledons</taxon>
        <taxon>Gunneridae</taxon>
        <taxon>Pentapetalae</taxon>
        <taxon>rosids</taxon>
        <taxon>fabids</taxon>
        <taxon>Fagales</taxon>
        <taxon>Fagaceae</taxon>
        <taxon>Quercus</taxon>
    </lineage>
</organism>
<evidence type="ECO:0000313" key="2">
    <source>
        <dbReference type="EnsemblPlants" id="QL09p005626:mrna"/>
    </source>
</evidence>
<sequence>MFLLVSEAASRKLLETSELGNSKVKKGGVVLPTTPNLGTHIVGYGYDQSKKSSTIEAKKPRGPVTPTAPNPRAFIPTPPAAPEHQILMNMAQVVAVQNKAV</sequence>
<protein>
    <submittedName>
        <fullName evidence="2">Uncharacterized protein</fullName>
    </submittedName>
</protein>
<dbReference type="EnsemblPlants" id="QL09p005626:mrna">
    <property type="protein sequence ID" value="QL09p005626:mrna"/>
    <property type="gene ID" value="QL09p005626"/>
</dbReference>
<name>A0A7N2MGT6_QUELO</name>
<reference evidence="2 3" key="1">
    <citation type="journal article" date="2016" name="G3 (Bethesda)">
        <title>First Draft Assembly and Annotation of the Genome of a California Endemic Oak Quercus lobata Nee (Fagaceae).</title>
        <authorList>
            <person name="Sork V.L."/>
            <person name="Fitz-Gibbon S.T."/>
            <person name="Puiu D."/>
            <person name="Crepeau M."/>
            <person name="Gugger P.F."/>
            <person name="Sherman R."/>
            <person name="Stevens K."/>
            <person name="Langley C.H."/>
            <person name="Pellegrini M."/>
            <person name="Salzberg S.L."/>
        </authorList>
    </citation>
    <scope>NUCLEOTIDE SEQUENCE [LARGE SCALE GENOMIC DNA]</scope>
    <source>
        <strain evidence="2 3">cv. SW786</strain>
    </source>
</reference>
<feature type="region of interest" description="Disordered" evidence="1">
    <location>
        <begin position="50"/>
        <end position="80"/>
    </location>
</feature>
<dbReference type="Gramene" id="QL09p005626:mrna">
    <property type="protein sequence ID" value="QL09p005626:mrna"/>
    <property type="gene ID" value="QL09p005626"/>
</dbReference>
<evidence type="ECO:0000313" key="3">
    <source>
        <dbReference type="Proteomes" id="UP000594261"/>
    </source>
</evidence>
<dbReference type="InParanoid" id="A0A7N2MGT6"/>